<dbReference type="Pfam" id="PF23228">
    <property type="entry name" value="zf_PCFS4"/>
    <property type="match status" value="1"/>
</dbReference>
<dbReference type="SUPFAM" id="SSF48464">
    <property type="entry name" value="ENTH/VHS domain"/>
    <property type="match status" value="1"/>
</dbReference>
<feature type="compositionally biased region" description="Low complexity" evidence="2">
    <location>
        <begin position="765"/>
        <end position="776"/>
    </location>
</feature>
<dbReference type="GO" id="GO:0005849">
    <property type="term" value="C:mRNA cleavage factor complex"/>
    <property type="evidence" value="ECO:0007669"/>
    <property type="project" value="TreeGrafter"/>
</dbReference>
<dbReference type="Gramene" id="OIW05115">
    <property type="protein sequence ID" value="OIW05115"/>
    <property type="gene ID" value="TanjilG_02588"/>
</dbReference>
<dbReference type="GO" id="GO:0000993">
    <property type="term" value="F:RNA polymerase II complex binding"/>
    <property type="evidence" value="ECO:0007669"/>
    <property type="project" value="InterPro"/>
</dbReference>
<dbReference type="PANTHER" id="PTHR15921">
    <property type="entry name" value="PRE-MRNA CLEAVAGE COMPLEX II"/>
    <property type="match status" value="1"/>
</dbReference>
<dbReference type="SMART" id="SM00582">
    <property type="entry name" value="RPR"/>
    <property type="match status" value="1"/>
</dbReference>
<evidence type="ECO:0000256" key="2">
    <source>
        <dbReference type="SAM" id="MobiDB-lite"/>
    </source>
</evidence>
<dbReference type="PANTHER" id="PTHR15921:SF3">
    <property type="entry name" value="PRE-MRNA CLEAVAGE COMPLEX 2 PROTEIN PCF11"/>
    <property type="match status" value="1"/>
</dbReference>
<protein>
    <recommendedName>
        <fullName evidence="3">CID domain-containing protein</fullName>
    </recommendedName>
</protein>
<dbReference type="InterPro" id="IPR013087">
    <property type="entry name" value="Znf_C2H2_type"/>
</dbReference>
<dbReference type="InterPro" id="IPR047415">
    <property type="entry name" value="Pcf11_CID"/>
</dbReference>
<dbReference type="FunFam" id="1.25.40.90:FF:000023">
    <property type="entry name" value="polyadenylation and cleavage factor homolog 4"/>
    <property type="match status" value="1"/>
</dbReference>
<feature type="region of interest" description="Disordered" evidence="2">
    <location>
        <begin position="212"/>
        <end position="238"/>
    </location>
</feature>
<evidence type="ECO:0000313" key="4">
    <source>
        <dbReference type="EMBL" id="OIW05115.1"/>
    </source>
</evidence>
<dbReference type="Gene3D" id="1.25.40.90">
    <property type="match status" value="1"/>
</dbReference>
<feature type="compositionally biased region" description="Polar residues" evidence="2">
    <location>
        <begin position="614"/>
        <end position="625"/>
    </location>
</feature>
<dbReference type="PROSITE" id="PS00028">
    <property type="entry name" value="ZINC_FINGER_C2H2_1"/>
    <property type="match status" value="1"/>
</dbReference>
<evidence type="ECO:0000256" key="1">
    <source>
        <dbReference type="ARBA" id="ARBA00022664"/>
    </source>
</evidence>
<dbReference type="GO" id="GO:0005737">
    <property type="term" value="C:cytoplasm"/>
    <property type="evidence" value="ECO:0007669"/>
    <property type="project" value="TreeGrafter"/>
</dbReference>
<dbReference type="CDD" id="cd16982">
    <property type="entry name" value="CID_Pcf11"/>
    <property type="match status" value="1"/>
</dbReference>
<dbReference type="GO" id="GO:0006369">
    <property type="term" value="P:termination of RNA polymerase II transcription"/>
    <property type="evidence" value="ECO:0007669"/>
    <property type="project" value="InterPro"/>
</dbReference>
<feature type="compositionally biased region" description="Low complexity" evidence="2">
    <location>
        <begin position="677"/>
        <end position="688"/>
    </location>
</feature>
<feature type="domain" description="CID" evidence="3">
    <location>
        <begin position="81"/>
        <end position="209"/>
    </location>
</feature>
<feature type="compositionally biased region" description="Low complexity" evidence="2">
    <location>
        <begin position="212"/>
        <end position="229"/>
    </location>
</feature>
<dbReference type="InterPro" id="IPR008942">
    <property type="entry name" value="ENTH_VHS"/>
</dbReference>
<proteinExistence type="predicted"/>
<feature type="region of interest" description="Disordered" evidence="2">
    <location>
        <begin position="1"/>
        <end position="82"/>
    </location>
</feature>
<keyword evidence="1" id="KW-0507">mRNA processing</keyword>
<name>A0A4P1R8Q0_LUPAN</name>
<feature type="region of interest" description="Disordered" evidence="2">
    <location>
        <begin position="539"/>
        <end position="572"/>
    </location>
</feature>
<feature type="compositionally biased region" description="Low complexity" evidence="2">
    <location>
        <begin position="714"/>
        <end position="724"/>
    </location>
</feature>
<reference evidence="4 5" key="1">
    <citation type="journal article" date="2017" name="Plant Biotechnol. J.">
        <title>A comprehensive draft genome sequence for lupin (Lupinus angustifolius), an emerging health food: insights into plant-microbe interactions and legume evolution.</title>
        <authorList>
            <person name="Hane J.K."/>
            <person name="Ming Y."/>
            <person name="Kamphuis L.G."/>
            <person name="Nelson M.N."/>
            <person name="Garg G."/>
            <person name="Atkins C.A."/>
            <person name="Bayer P.E."/>
            <person name="Bravo A."/>
            <person name="Bringans S."/>
            <person name="Cannon S."/>
            <person name="Edwards D."/>
            <person name="Foley R."/>
            <person name="Gao L.L."/>
            <person name="Harrison M.J."/>
            <person name="Huang W."/>
            <person name="Hurgobin B."/>
            <person name="Li S."/>
            <person name="Liu C.W."/>
            <person name="McGrath A."/>
            <person name="Morahan G."/>
            <person name="Murray J."/>
            <person name="Weller J."/>
            <person name="Jian J."/>
            <person name="Singh K.B."/>
        </authorList>
    </citation>
    <scope>NUCLEOTIDE SEQUENCE [LARGE SCALE GENOMIC DNA]</scope>
    <source>
        <strain evidence="5">cv. Tanjil</strain>
        <tissue evidence="4">Whole plant</tissue>
    </source>
</reference>
<accession>A0A4P1R8Q0</accession>
<feature type="region of interest" description="Disordered" evidence="2">
    <location>
        <begin position="605"/>
        <end position="776"/>
    </location>
</feature>
<feature type="compositionally biased region" description="Polar residues" evidence="2">
    <location>
        <begin position="748"/>
        <end position="761"/>
    </location>
</feature>
<dbReference type="GO" id="GO:0031124">
    <property type="term" value="P:mRNA 3'-end processing"/>
    <property type="evidence" value="ECO:0007669"/>
    <property type="project" value="InterPro"/>
</dbReference>
<evidence type="ECO:0000313" key="5">
    <source>
        <dbReference type="Proteomes" id="UP000188354"/>
    </source>
</evidence>
<dbReference type="Pfam" id="PF04818">
    <property type="entry name" value="CID"/>
    <property type="match status" value="1"/>
</dbReference>
<keyword evidence="5" id="KW-1185">Reference proteome</keyword>
<feature type="compositionally biased region" description="Polar residues" evidence="2">
    <location>
        <begin position="702"/>
        <end position="713"/>
    </location>
</feature>
<dbReference type="PROSITE" id="PS51391">
    <property type="entry name" value="CID"/>
    <property type="match status" value="1"/>
</dbReference>
<organism evidence="4 5">
    <name type="scientific">Lupinus angustifolius</name>
    <name type="common">Narrow-leaved blue lupine</name>
    <dbReference type="NCBI Taxonomy" id="3871"/>
    <lineage>
        <taxon>Eukaryota</taxon>
        <taxon>Viridiplantae</taxon>
        <taxon>Streptophyta</taxon>
        <taxon>Embryophyta</taxon>
        <taxon>Tracheophyta</taxon>
        <taxon>Spermatophyta</taxon>
        <taxon>Magnoliopsida</taxon>
        <taxon>eudicotyledons</taxon>
        <taxon>Gunneridae</taxon>
        <taxon>Pentapetalae</taxon>
        <taxon>rosids</taxon>
        <taxon>fabids</taxon>
        <taxon>Fabales</taxon>
        <taxon>Fabaceae</taxon>
        <taxon>Papilionoideae</taxon>
        <taxon>50 kb inversion clade</taxon>
        <taxon>genistoids sensu lato</taxon>
        <taxon>core genistoids</taxon>
        <taxon>Genisteae</taxon>
        <taxon>Lupinus</taxon>
    </lineage>
</organism>
<dbReference type="InterPro" id="IPR045154">
    <property type="entry name" value="PCF11-like"/>
</dbReference>
<evidence type="ECO:0000259" key="3">
    <source>
        <dbReference type="PROSITE" id="PS51391"/>
    </source>
</evidence>
<dbReference type="GO" id="GO:0003729">
    <property type="term" value="F:mRNA binding"/>
    <property type="evidence" value="ECO:0007669"/>
    <property type="project" value="InterPro"/>
</dbReference>
<dbReference type="EMBL" id="CM007369">
    <property type="protein sequence ID" value="OIW05115.1"/>
    <property type="molecule type" value="Genomic_DNA"/>
</dbReference>
<feature type="compositionally biased region" description="Basic and acidic residues" evidence="2">
    <location>
        <begin position="55"/>
        <end position="66"/>
    </location>
</feature>
<sequence>MDTRRSRGIEPGAKKPRLINELDRGSILGPPPLPRRQAASGVTKLGSARFGVNGRDPEKSDLGHGVDDDDDDGGYHPQPPPHQELVVQYKTALAELTFNSKPIITNLTIIAGENVAAAKAVAGIVCSNIVEVPSEQKLPSLYLLDSIVKNIGRDYIKYFADRLPEVFCEAYRQVDSPVHSNMRHLFGTWKGVFPTQTLQMIEKELGFTSAANGSASTSASVRSDSQSQRPPNSIHVNPKYLERQRLQQSIKTKGGVNDMNEAFLNSKEDPERALGSARPLLDPRITMKNNLRINRDAFNDSVPEKSIRESYGGNQYSSDTSNKLSLVVGRTFGRVTELGHDKPWYKAGGIVAETRSGQGIDFSVKHGFSNHEALKSMKLDAHRQPTLNINNKRSSVMSSNWKNSEEEEFTWDEMNTGLTGHGAPNVSNNLSTDTWTADDENLEGEDHLQIAHTFGEKVDREIFTVKKQLPAFVGHQSLSWKLQDQHSNDKLNLKPGRSEELLSNSGVFPTNTTSLSVGMQNRSFMPNAMIGMTEVMRQQQFDSARAESPSLPVNVRHPHPMQNLAEQDRPQTRKASQYLGTLQSQHTRDSSIALPPNVQVGNLRRSQERDLQGPLSSAASFQPKLQQRLGPSQAEVTVKPKKPPQSKVTLARKTSEQSTTSSMPAAAVKKGISPNKSIISSLPTTSSLDTRNVQPQLEVRPTRSSGPSPTTLISSAPVVASPSSLGPLNDDSPTLPKMTQRKAGQPPRGSTQLPASSNGSSARDPPSNASNNNTSNPIANLLSSLVAKGLISSKTESPTKVPTEVLTEVPTEVPTEVLTEVPTEVPTEVLSQLEEKTESIAASSSSPVASVSVSAAVPIPSSRDEVDDTAKSSLALSKSTSMEIRNLIGFDFKPDVIREMHPLVISTLLDDLPHHCTVCGTRLKLQEQFDRHLEWHATREKEQSGLITASRKWYAKSNDWIAGKDEYPSEHELTDSVDVHDKETEENQLDTTVVADENQCLCVLCGELFEDVYCRERDEWMFKGAVYLNDTDGNSEMESRNPGPIIHARCLSENPISSVT</sequence>
<dbReference type="STRING" id="3871.A0A4P1R8Q0"/>
<gene>
    <name evidence="4" type="ORF">TanjilG_02588</name>
</gene>
<dbReference type="InterPro" id="IPR057242">
    <property type="entry name" value="PCFS4-like"/>
</dbReference>
<dbReference type="InterPro" id="IPR006569">
    <property type="entry name" value="CID_dom"/>
</dbReference>
<dbReference type="AlphaFoldDB" id="A0A4P1R8Q0"/>
<dbReference type="Proteomes" id="UP000188354">
    <property type="component" value="Chromosome LG09"/>
</dbReference>